<keyword evidence="2" id="KW-0201">Cytochrome c-type biogenesis</keyword>
<dbReference type="InterPro" id="IPR000866">
    <property type="entry name" value="AhpC/TSA"/>
</dbReference>
<dbReference type="InterPro" id="IPR036249">
    <property type="entry name" value="Thioredoxin-like_sf"/>
</dbReference>
<evidence type="ECO:0000313" key="7">
    <source>
        <dbReference type="Proteomes" id="UP000830198"/>
    </source>
</evidence>
<feature type="domain" description="Thioredoxin" evidence="5">
    <location>
        <begin position="249"/>
        <end position="387"/>
    </location>
</feature>
<dbReference type="PANTHER" id="PTHR42852:SF6">
    <property type="entry name" value="THIOL:DISULFIDE INTERCHANGE PROTEIN DSBE"/>
    <property type="match status" value="1"/>
</dbReference>
<protein>
    <submittedName>
        <fullName evidence="6">AhpC/TSA family protein</fullName>
    </submittedName>
</protein>
<dbReference type="Proteomes" id="UP000830198">
    <property type="component" value="Chromosome"/>
</dbReference>
<accession>A0ABY4I214</accession>
<dbReference type="InterPro" id="IPR013766">
    <property type="entry name" value="Thioredoxin_domain"/>
</dbReference>
<dbReference type="CDD" id="cd02966">
    <property type="entry name" value="TlpA_like_family"/>
    <property type="match status" value="1"/>
</dbReference>
<dbReference type="InterPro" id="IPR050553">
    <property type="entry name" value="Thioredoxin_ResA/DsbE_sf"/>
</dbReference>
<dbReference type="EMBL" id="CP095855">
    <property type="protein sequence ID" value="UPK70128.1"/>
    <property type="molecule type" value="Genomic_DNA"/>
</dbReference>
<evidence type="ECO:0000256" key="1">
    <source>
        <dbReference type="ARBA" id="ARBA00004196"/>
    </source>
</evidence>
<dbReference type="Pfam" id="PF14289">
    <property type="entry name" value="DUF4369"/>
    <property type="match status" value="1"/>
</dbReference>
<name>A0ABY4I214_CHIFI</name>
<dbReference type="RefSeq" id="WP_247812376.1">
    <property type="nucleotide sequence ID" value="NZ_CP095855.1"/>
</dbReference>
<evidence type="ECO:0000259" key="5">
    <source>
        <dbReference type="PROSITE" id="PS51352"/>
    </source>
</evidence>
<dbReference type="Pfam" id="PF00578">
    <property type="entry name" value="AhpC-TSA"/>
    <property type="match status" value="1"/>
</dbReference>
<evidence type="ECO:0000256" key="2">
    <source>
        <dbReference type="ARBA" id="ARBA00022748"/>
    </source>
</evidence>
<dbReference type="Gene3D" id="3.40.30.10">
    <property type="entry name" value="Glutaredoxin"/>
    <property type="match status" value="1"/>
</dbReference>
<evidence type="ECO:0000256" key="4">
    <source>
        <dbReference type="ARBA" id="ARBA00023284"/>
    </source>
</evidence>
<keyword evidence="7" id="KW-1185">Reference proteome</keyword>
<gene>
    <name evidence="6" type="ORF">MYF79_02325</name>
</gene>
<evidence type="ECO:0000256" key="3">
    <source>
        <dbReference type="ARBA" id="ARBA00023157"/>
    </source>
</evidence>
<dbReference type="InterPro" id="IPR025380">
    <property type="entry name" value="DUF4369"/>
</dbReference>
<dbReference type="PANTHER" id="PTHR42852">
    <property type="entry name" value="THIOL:DISULFIDE INTERCHANGE PROTEIN DSBE"/>
    <property type="match status" value="1"/>
</dbReference>
<dbReference type="SUPFAM" id="SSF52833">
    <property type="entry name" value="Thioredoxin-like"/>
    <property type="match status" value="1"/>
</dbReference>
<reference evidence="6 7" key="1">
    <citation type="submission" date="2022-04" db="EMBL/GenBank/DDBJ databases">
        <title>The arsenic-methylating capacity of Chitinophaga filiformis YT5 during chitin decomposition.</title>
        <authorList>
            <person name="Chen G."/>
            <person name="Liang Y."/>
        </authorList>
    </citation>
    <scope>NUCLEOTIDE SEQUENCE [LARGE SCALE GENOMIC DNA]</scope>
    <source>
        <strain evidence="6 7">YT5</strain>
    </source>
</reference>
<keyword evidence="4" id="KW-0676">Redox-active center</keyword>
<evidence type="ECO:0000313" key="6">
    <source>
        <dbReference type="EMBL" id="UPK70128.1"/>
    </source>
</evidence>
<proteinExistence type="predicted"/>
<comment type="subcellular location">
    <subcellularLocation>
        <location evidence="1">Cell envelope</location>
    </subcellularLocation>
</comment>
<sequence length="387" mass="42637">MKKFALWAVAGLFLASCSQQTEKGDFVINAHIDNAPLGKIYLEELTLEEAKIVDTAVIKDASGKFTLKGMLPEQALYRIRFADNNRFILLGLDAGTMSIEGDYNHLEQVKIENSEASSEIQQLLNEASSKNIALTTEMKTLDSLYQAKTPDSVMKPRVAAFEAKRNDLEQFILKAAKDTKSPAVAAFALSMVSTPTLLQDQKVINELKTRFPENTLIASFTEKLNEVSKKSAAPATDAMAGEDENMTAVKIGQVAPDFTLPDLSGKATSLSSFRGKYVLVDFWASWCKPCRMENPNVVQAYNTYKNKNFTILGVSLDRTKEAWAKAIQADGLTWSHVSDLKFWESAVVPLYGLNSIPSNMLLDPEGKVIAVGLRGPDLQAKLQEVLK</sequence>
<organism evidence="6 7">
    <name type="scientific">Chitinophaga filiformis</name>
    <name type="common">Myxococcus filiformis</name>
    <name type="synonym">Flexibacter filiformis</name>
    <dbReference type="NCBI Taxonomy" id="104663"/>
    <lineage>
        <taxon>Bacteria</taxon>
        <taxon>Pseudomonadati</taxon>
        <taxon>Bacteroidota</taxon>
        <taxon>Chitinophagia</taxon>
        <taxon>Chitinophagales</taxon>
        <taxon>Chitinophagaceae</taxon>
        <taxon>Chitinophaga</taxon>
    </lineage>
</organism>
<dbReference type="PROSITE" id="PS51257">
    <property type="entry name" value="PROKAR_LIPOPROTEIN"/>
    <property type="match status" value="1"/>
</dbReference>
<dbReference type="PROSITE" id="PS51352">
    <property type="entry name" value="THIOREDOXIN_2"/>
    <property type="match status" value="1"/>
</dbReference>
<keyword evidence="3" id="KW-1015">Disulfide bond</keyword>